<reference evidence="3" key="1">
    <citation type="submission" date="2009-08" db="EMBL/GenBank/DDBJ databases">
        <title>The complete genome of Chitinophaga pinensis DSM 2588.</title>
        <authorList>
            <consortium name="US DOE Joint Genome Institute (JGI-PGF)"/>
            <person name="Lucas S."/>
            <person name="Copeland A."/>
            <person name="Lapidus A."/>
            <person name="Glavina del Rio T."/>
            <person name="Dalin E."/>
            <person name="Tice H."/>
            <person name="Bruce D."/>
            <person name="Goodwin L."/>
            <person name="Pitluck S."/>
            <person name="Kyrpides N."/>
            <person name="Mavromatis K."/>
            <person name="Ivanova N."/>
            <person name="Mikhailova N."/>
            <person name="Sims D."/>
            <person name="Meinche L."/>
            <person name="Brettin T."/>
            <person name="Detter J.C."/>
            <person name="Han C."/>
            <person name="Larimer F."/>
            <person name="Land M."/>
            <person name="Hauser L."/>
            <person name="Markowitz V."/>
            <person name="Cheng J.-F."/>
            <person name="Hugenholtz P."/>
            <person name="Woyke T."/>
            <person name="Wu D."/>
            <person name="Spring S."/>
            <person name="Klenk H.-P."/>
            <person name="Eisen J.A."/>
        </authorList>
    </citation>
    <scope>NUCLEOTIDE SEQUENCE [LARGE SCALE GENOMIC DNA]</scope>
    <source>
        <strain evidence="3">ATCC 43595 / DSM 2588 / LMG 13176 / NBRC 15968 / NCIMB 11800 / UQM 2034</strain>
    </source>
</reference>
<protein>
    <recommendedName>
        <fullName evidence="1">PLD phosphodiesterase domain-containing protein</fullName>
    </recommendedName>
</protein>
<gene>
    <name evidence="2" type="ordered locus">Cpin_5172</name>
</gene>
<dbReference type="EMBL" id="CP001699">
    <property type="protein sequence ID" value="ACU62603.1"/>
    <property type="molecule type" value="Genomic_DNA"/>
</dbReference>
<sequence>MNFKTLLLKDAIAQKLLTSLAADFDSLMKESEELFVRIYEGDTVLHESIDLYDLFYEENVAGIIVNGNLTVNGTIIDYELDTYSCFLQVKGSLSCHTLASGCAEILVSGDANVTEALVAFYNHGTLEIDGDLHARLLVVDDHGISIYGKTNATTYCRGWHIKGGADYTDWRDILLPEVAAELLDENDYLFAGDVRLLKKLQDQDTVFKKEAGNFSAEHNPVARVVTWKEIKPLIQDLKCEYEEYPFAIAEKQSEQELGKEKFLLYEGRTILNELDLVTEEYMGIIVIGDLHVKGSIISEDTDGAISLIVLGNLKAKNMCVGGQLIYITGYLAVEEMIMGIYNHGEMYAQSYVWCPVVINDDYHFYFTHLAGVKILEFTDDNDKDIIREKLIEELFDEEEWFVYYSVIREGKPLLKEQPSRNIITKEDLANLMNIPLFGPQSYNFAFSEDDWYISVDRGGYIDDDGEPVATSLIAINSEKNRYLMWYMEEDETISTLVKDANDEWIPAQPKWRSWIAEQFTAVETIIFRKVRWNNRHIKVINNEELWALIWMFRNDQDDDEFRGIANEVFTRVIHGALFPFAYVYITFAENSEERGLAQSPEAIHRVALLDGLIANGLITEVSTEGPLAERVAALNIVTEYTWGYSPELDESYEDKPIDRAFICKENEELLCVNGALLRLDIGTRSYILGGMNLDEIDLATERMQALGINAKYFTAADEKEEASLKQVAAAMLAIAKENNTEALHLLRDRAPVLWNYLYNERGDIAFWQEWIDDFKSWLILKAGSSHTFRGEENIPPLHPDVEFWIDWCEKYDVIKETSDTSVPDEE</sequence>
<proteinExistence type="predicted"/>
<dbReference type="AlphaFoldDB" id="A0A979G8I2"/>
<name>A0A979G8I2_CHIPD</name>
<dbReference type="KEGG" id="cpi:Cpin_5172"/>
<dbReference type="InterPro" id="IPR001736">
    <property type="entry name" value="PLipase_D/transphosphatidylase"/>
</dbReference>
<dbReference type="Proteomes" id="UP000002215">
    <property type="component" value="Chromosome"/>
</dbReference>
<dbReference type="GO" id="GO:0003824">
    <property type="term" value="F:catalytic activity"/>
    <property type="evidence" value="ECO:0007669"/>
    <property type="project" value="InterPro"/>
</dbReference>
<feature type="domain" description="PLD phosphodiesterase" evidence="1">
    <location>
        <begin position="128"/>
        <end position="151"/>
    </location>
</feature>
<dbReference type="GO" id="GO:0006793">
    <property type="term" value="P:phosphorus metabolic process"/>
    <property type="evidence" value="ECO:0007669"/>
    <property type="project" value="UniProtKB-ARBA"/>
</dbReference>
<reference evidence="2 3" key="2">
    <citation type="journal article" date="2010" name="Stand. Genomic Sci.">
        <title>Complete genome sequence of Chitinophaga pinensis type strain (UQM 2034).</title>
        <authorList>
            <person name="Glavina Del Rio T."/>
            <person name="Abt B."/>
            <person name="Spring S."/>
            <person name="Lapidus A."/>
            <person name="Nolan M."/>
            <person name="Tice H."/>
            <person name="Copeland A."/>
            <person name="Cheng J.F."/>
            <person name="Chen F."/>
            <person name="Bruce D."/>
            <person name="Goodwin L."/>
            <person name="Pitluck S."/>
            <person name="Ivanova N."/>
            <person name="Mavromatis K."/>
            <person name="Mikhailova N."/>
            <person name="Pati A."/>
            <person name="Chen A."/>
            <person name="Palaniappan K."/>
            <person name="Land M."/>
            <person name="Hauser L."/>
            <person name="Chang Y.J."/>
            <person name="Jeffries C.D."/>
            <person name="Chain P."/>
            <person name="Saunders E."/>
            <person name="Detter J.C."/>
            <person name="Brettin T."/>
            <person name="Rohde M."/>
            <person name="Goker M."/>
            <person name="Bristow J."/>
            <person name="Eisen J.A."/>
            <person name="Markowitz V."/>
            <person name="Hugenholtz P."/>
            <person name="Kyrpides N.C."/>
            <person name="Klenk H.P."/>
            <person name="Lucas S."/>
        </authorList>
    </citation>
    <scope>NUCLEOTIDE SEQUENCE [LARGE SCALE GENOMIC DNA]</scope>
    <source>
        <strain evidence="3">ATCC 43595 / DSM 2588 / LMG 13176 / NBRC 15968 / NCIMB 11800 / UQM 2034</strain>
    </source>
</reference>
<organism evidence="2 3">
    <name type="scientific">Chitinophaga pinensis (strain ATCC 43595 / DSM 2588 / LMG 13176 / NBRC 15968 / NCIMB 11800 / UQM 2034)</name>
    <dbReference type="NCBI Taxonomy" id="485918"/>
    <lineage>
        <taxon>Bacteria</taxon>
        <taxon>Pseudomonadati</taxon>
        <taxon>Bacteroidota</taxon>
        <taxon>Chitinophagia</taxon>
        <taxon>Chitinophagales</taxon>
        <taxon>Chitinophagaceae</taxon>
        <taxon>Chitinophaga</taxon>
    </lineage>
</organism>
<dbReference type="RefSeq" id="WP_012792771.1">
    <property type="nucleotide sequence ID" value="NC_013132.1"/>
</dbReference>
<dbReference type="PROSITE" id="PS50035">
    <property type="entry name" value="PLD"/>
    <property type="match status" value="1"/>
</dbReference>
<evidence type="ECO:0000313" key="2">
    <source>
        <dbReference type="EMBL" id="ACU62603.1"/>
    </source>
</evidence>
<dbReference type="OrthoDB" id="2044786at2"/>
<evidence type="ECO:0000259" key="1">
    <source>
        <dbReference type="PROSITE" id="PS50035"/>
    </source>
</evidence>
<evidence type="ECO:0000313" key="3">
    <source>
        <dbReference type="Proteomes" id="UP000002215"/>
    </source>
</evidence>
<accession>A0A979G8I2</accession>